<evidence type="ECO:0000313" key="3">
    <source>
        <dbReference type="Proteomes" id="UP000317429"/>
    </source>
</evidence>
<feature type="transmembrane region" description="Helical" evidence="1">
    <location>
        <begin position="26"/>
        <end position="48"/>
    </location>
</feature>
<dbReference type="Proteomes" id="UP000317429">
    <property type="component" value="Chromosome"/>
</dbReference>
<dbReference type="PANTHER" id="PTHR43471:SF10">
    <property type="entry name" value="SLL1107 PROTEIN"/>
    <property type="match status" value="1"/>
</dbReference>
<keyword evidence="1" id="KW-0472">Membrane</keyword>
<evidence type="ECO:0000313" key="2">
    <source>
        <dbReference type="EMBL" id="QDU89878.1"/>
    </source>
</evidence>
<keyword evidence="1" id="KW-0812">Transmembrane</keyword>
<dbReference type="EMBL" id="CP036291">
    <property type="protein sequence ID" value="QDU89878.1"/>
    <property type="molecule type" value="Genomic_DNA"/>
</dbReference>
<dbReference type="RefSeq" id="WP_197526904.1">
    <property type="nucleotide sequence ID" value="NZ_CP036291.1"/>
</dbReference>
<feature type="transmembrane region" description="Helical" evidence="1">
    <location>
        <begin position="464"/>
        <end position="497"/>
    </location>
</feature>
<gene>
    <name evidence="2" type="ORF">Pla175_32740</name>
</gene>
<accession>A0A518DEH1</accession>
<feature type="transmembrane region" description="Helical" evidence="1">
    <location>
        <begin position="553"/>
        <end position="573"/>
    </location>
</feature>
<name>A0A518DEH1_9BACT</name>
<protein>
    <submittedName>
        <fullName evidence="2">ABC-2 family transporter protein</fullName>
    </submittedName>
</protein>
<reference evidence="2 3" key="1">
    <citation type="submission" date="2019-02" db="EMBL/GenBank/DDBJ databases">
        <title>Deep-cultivation of Planctomycetes and their phenomic and genomic characterization uncovers novel biology.</title>
        <authorList>
            <person name="Wiegand S."/>
            <person name="Jogler M."/>
            <person name="Boedeker C."/>
            <person name="Pinto D."/>
            <person name="Vollmers J."/>
            <person name="Rivas-Marin E."/>
            <person name="Kohn T."/>
            <person name="Peeters S.H."/>
            <person name="Heuer A."/>
            <person name="Rast P."/>
            <person name="Oberbeckmann S."/>
            <person name="Bunk B."/>
            <person name="Jeske O."/>
            <person name="Meyerdierks A."/>
            <person name="Storesund J.E."/>
            <person name="Kallscheuer N."/>
            <person name="Luecker S."/>
            <person name="Lage O.M."/>
            <person name="Pohl T."/>
            <person name="Merkel B.J."/>
            <person name="Hornburger P."/>
            <person name="Mueller R.-W."/>
            <person name="Bruemmer F."/>
            <person name="Labrenz M."/>
            <person name="Spormann A.M."/>
            <person name="Op den Camp H."/>
            <person name="Overmann J."/>
            <person name="Amann R."/>
            <person name="Jetten M.S.M."/>
            <person name="Mascher T."/>
            <person name="Medema M.H."/>
            <person name="Devos D.P."/>
            <person name="Kaster A.-K."/>
            <person name="Ovreas L."/>
            <person name="Rohde M."/>
            <person name="Galperin M.Y."/>
            <person name="Jogler C."/>
        </authorList>
    </citation>
    <scope>NUCLEOTIDE SEQUENCE [LARGE SCALE GENOMIC DNA]</scope>
    <source>
        <strain evidence="2 3">Pla175</strain>
    </source>
</reference>
<evidence type="ECO:0000256" key="1">
    <source>
        <dbReference type="SAM" id="Phobius"/>
    </source>
</evidence>
<keyword evidence="3" id="KW-1185">Reference proteome</keyword>
<sequence>MVVENEITSFFGWLLPSTGANPSPGALLLFLLIVAILAVLALVGGYLVSLVRHGPLKAGDLVYRTLAASVQEATHLSPRRVMALAGLAIKEALRRRVLVALGVFVIVLVFAAWFLKNDYRDPVGLYLSVVFNASTFLTLVVALVLSTFSLPGDFKSKTIYTVVTKPVRPAEIVLGRIVGFAAIGTMLMVVMGALGYIFVVRSLDHTHLVELATLSNVTDAAGETVGKQGQTSVDLFHRHELVIDADGQGEALSANGHTHRVTPQGDGYVLSSPEGLIQARVPQRGEITFLDRQGVAKSKGISVGKEWAYRSYIDGGTKAAAIWTFDNVTPAVLIEDESGAQSLPIELLVRVFRSFKGDVNRGILGSIRLRNPDNPELQSEEITFTARDYSIERYDIPRAQFAQVDGQRKAVDLIDDLTTEDGRLEVVVQCLEGGHYFGFARADMFIRRPDASPLMNFVKATIIAWVQMVIVVAIGVAASTFLSGPIALLFTVAFLVLGYNREYFVEIATEKSFGGGPIESLVRLVTQKNVMTPFDRSPQIALMERIDDGLEGIMWAVAQMVPDLPALSAASYVSDGFDIPWAMVGRAVALMLAYVVGLSAAGYFFFRTREVAR</sequence>
<organism evidence="2 3">
    <name type="scientific">Pirellulimonas nuda</name>
    <dbReference type="NCBI Taxonomy" id="2528009"/>
    <lineage>
        <taxon>Bacteria</taxon>
        <taxon>Pseudomonadati</taxon>
        <taxon>Planctomycetota</taxon>
        <taxon>Planctomycetia</taxon>
        <taxon>Pirellulales</taxon>
        <taxon>Lacipirellulaceae</taxon>
        <taxon>Pirellulimonas</taxon>
    </lineage>
</organism>
<feature type="transmembrane region" description="Helical" evidence="1">
    <location>
        <begin position="97"/>
        <end position="115"/>
    </location>
</feature>
<feature type="transmembrane region" description="Helical" evidence="1">
    <location>
        <begin position="173"/>
        <end position="199"/>
    </location>
</feature>
<dbReference type="KEGG" id="pnd:Pla175_32740"/>
<keyword evidence="1" id="KW-1133">Transmembrane helix</keyword>
<dbReference type="AlphaFoldDB" id="A0A518DEH1"/>
<feature type="transmembrane region" description="Helical" evidence="1">
    <location>
        <begin position="127"/>
        <end position="152"/>
    </location>
</feature>
<proteinExistence type="predicted"/>
<dbReference type="PANTHER" id="PTHR43471">
    <property type="entry name" value="ABC TRANSPORTER PERMEASE"/>
    <property type="match status" value="1"/>
</dbReference>
<feature type="transmembrane region" description="Helical" evidence="1">
    <location>
        <begin position="579"/>
        <end position="606"/>
    </location>
</feature>